<evidence type="ECO:0000313" key="1">
    <source>
        <dbReference type="EMBL" id="MBE1874480.1"/>
    </source>
</evidence>
<proteinExistence type="predicted"/>
<dbReference type="EMBL" id="JADAQT010000024">
    <property type="protein sequence ID" value="MBE1874480.1"/>
    <property type="molecule type" value="Genomic_DNA"/>
</dbReference>
<organism evidence="1 2">
    <name type="scientific">Myceligenerans pegani</name>
    <dbReference type="NCBI Taxonomy" id="2776917"/>
    <lineage>
        <taxon>Bacteria</taxon>
        <taxon>Bacillati</taxon>
        <taxon>Actinomycetota</taxon>
        <taxon>Actinomycetes</taxon>
        <taxon>Micrococcales</taxon>
        <taxon>Promicromonosporaceae</taxon>
        <taxon>Myceligenerans</taxon>
    </lineage>
</organism>
<accession>A0ABR9MTK9</accession>
<comment type="caution">
    <text evidence="1">The sequence shown here is derived from an EMBL/GenBank/DDBJ whole genome shotgun (WGS) entry which is preliminary data.</text>
</comment>
<gene>
    <name evidence="1" type="ORF">IHE71_02010</name>
</gene>
<keyword evidence="2" id="KW-1185">Reference proteome</keyword>
<name>A0ABR9MTK9_9MICO</name>
<dbReference type="RefSeq" id="WP_192861049.1">
    <property type="nucleotide sequence ID" value="NZ_JADAQT010000024.1"/>
</dbReference>
<dbReference type="Proteomes" id="UP000625527">
    <property type="component" value="Unassembled WGS sequence"/>
</dbReference>
<evidence type="ECO:0000313" key="2">
    <source>
        <dbReference type="Proteomes" id="UP000625527"/>
    </source>
</evidence>
<sequence length="125" mass="13081">MASNAVAVGYARDAAQLAVVQGHARNHGYLLAHVVEDGRDAATISQLTQHAADQSAQVVILPGDALLSAARTKLEKELAGVGAQCIVLGAPSAPASGVFERVMPRRDFDAARGRHSKRPGEQHPI</sequence>
<protein>
    <submittedName>
        <fullName evidence="1">Uncharacterized protein</fullName>
    </submittedName>
</protein>
<reference evidence="1 2" key="1">
    <citation type="submission" date="2020-10" db="EMBL/GenBank/DDBJ databases">
        <title>Myceligenerans pegani sp. nov., an endophytic actinomycete isolated from Peganum harmala L. in Xinjiang, China.</title>
        <authorList>
            <person name="Xin L."/>
        </authorList>
    </citation>
    <scope>NUCLEOTIDE SEQUENCE [LARGE SCALE GENOMIC DNA]</scope>
    <source>
        <strain evidence="1 2">TRM65318</strain>
    </source>
</reference>